<dbReference type="Proteomes" id="UP000275356">
    <property type="component" value="Unassembled WGS sequence"/>
</dbReference>
<dbReference type="Gene3D" id="3.40.190.10">
    <property type="entry name" value="Periplasmic binding protein-like II"/>
    <property type="match status" value="1"/>
</dbReference>
<dbReference type="Pfam" id="PF00496">
    <property type="entry name" value="SBP_bac_5"/>
    <property type="match status" value="1"/>
</dbReference>
<keyword evidence="1" id="KW-0472">Membrane</keyword>
<evidence type="ECO:0000259" key="2">
    <source>
        <dbReference type="Pfam" id="PF00496"/>
    </source>
</evidence>
<dbReference type="InterPro" id="IPR039424">
    <property type="entry name" value="SBP_5"/>
</dbReference>
<evidence type="ECO:0000313" key="3">
    <source>
        <dbReference type="EMBL" id="ROR96031.1"/>
    </source>
</evidence>
<dbReference type="AlphaFoldDB" id="A0A3N2D8C2"/>
<dbReference type="EMBL" id="RKHQ01000001">
    <property type="protein sequence ID" value="ROR96031.1"/>
    <property type="molecule type" value="Genomic_DNA"/>
</dbReference>
<proteinExistence type="predicted"/>
<dbReference type="PANTHER" id="PTHR30290:SF62">
    <property type="entry name" value="OLIGOPEPTIDE ABC TRANSPORTER, PERIPLASMIC OLIGOPEPTIDE-BINDING PROTEIN"/>
    <property type="match status" value="1"/>
</dbReference>
<dbReference type="SUPFAM" id="SSF53850">
    <property type="entry name" value="Periplasmic binding protein-like II"/>
    <property type="match status" value="1"/>
</dbReference>
<dbReference type="OrthoDB" id="9764591at2"/>
<evidence type="ECO:0000256" key="1">
    <source>
        <dbReference type="SAM" id="Phobius"/>
    </source>
</evidence>
<dbReference type="PANTHER" id="PTHR30290">
    <property type="entry name" value="PERIPLASMIC BINDING COMPONENT OF ABC TRANSPORTER"/>
    <property type="match status" value="1"/>
</dbReference>
<dbReference type="GO" id="GO:0015833">
    <property type="term" value="P:peptide transport"/>
    <property type="evidence" value="ECO:0007669"/>
    <property type="project" value="TreeGrafter"/>
</dbReference>
<protein>
    <submittedName>
        <fullName evidence="3">Peptide/nickel transport system substrate-binding protein</fullName>
    </submittedName>
</protein>
<reference evidence="3 4" key="1">
    <citation type="submission" date="2018-11" db="EMBL/GenBank/DDBJ databases">
        <title>Sequencing the genomes of 1000 actinobacteria strains.</title>
        <authorList>
            <person name="Klenk H.-P."/>
        </authorList>
    </citation>
    <scope>NUCLEOTIDE SEQUENCE [LARGE SCALE GENOMIC DNA]</scope>
    <source>
        <strain evidence="3 4">DSM 13521</strain>
    </source>
</reference>
<feature type="domain" description="Solute-binding protein family 5" evidence="2">
    <location>
        <begin position="136"/>
        <end position="540"/>
    </location>
</feature>
<dbReference type="GO" id="GO:1904680">
    <property type="term" value="F:peptide transmembrane transporter activity"/>
    <property type="evidence" value="ECO:0007669"/>
    <property type="project" value="TreeGrafter"/>
</dbReference>
<keyword evidence="1" id="KW-1133">Transmembrane helix</keyword>
<feature type="transmembrane region" description="Helical" evidence="1">
    <location>
        <begin position="12"/>
        <end position="31"/>
    </location>
</feature>
<sequence>MSRKSAKRRNRLIAGGVVAAVVIGGAAFAIANMGGKDDGGGAAAAEDITPSERGFLEPPIFADRVEAGELPPIDERMVPDPLVVGPGTYLQEEYLDWQNGRYGGEIQFSALASSGFVNIVGSTILRSPGQTTEASVPNVVSEFEHNDDYSAYTMSFREGLRWSDGEPVTTEDVRFTLEDLYGNPDANRPAPSWLYTQGNPAKPLAQLEIKDERTFTLTFAEPYGQFVADLNSWIPSYAELVKPAHYLKQFHADYADAATLDALVKENDRNDWQSLLDYKDVPHWDVGEPRGMGLPTLNPWILVESGENLTVFERNPYFWQVDSDGHQLPYIDRVVVNRVVDSDARTNAILAGQVTLASGGEVSLNNMPIYKQNAERAGLTVFTTGSFNNPLQLFLNRDYEWDVEGSQWQAVMNDPDLRFQKAIAASIDDKAVNDAVYFGLYEDLDPSWRTYDPEQAATLFDELGMTAGANGQRTFPDGSPFVLTLTYTGGQSDFNPVAELLREQLGAVGINVQLEAVDDTLWGQRKDANQVMASIMGNDGPGWPSGISEDYLPAHKGPWAPEQYQYFLSNGERGREPDAALQEFFQLHTSRKEVPPQSEEGVKRWEALETWFKENYAFIPITGAQVTPTVADQRLQNLPKEGSPVNLDVYIGSPGLWFADADESAAE</sequence>
<dbReference type="InterPro" id="IPR000914">
    <property type="entry name" value="SBP_5_dom"/>
</dbReference>
<gene>
    <name evidence="3" type="ORF">EDD28_0605</name>
</gene>
<organism evidence="3 4">
    <name type="scientific">Salana multivorans</name>
    <dbReference type="NCBI Taxonomy" id="120377"/>
    <lineage>
        <taxon>Bacteria</taxon>
        <taxon>Bacillati</taxon>
        <taxon>Actinomycetota</taxon>
        <taxon>Actinomycetes</taxon>
        <taxon>Micrococcales</taxon>
        <taxon>Beutenbergiaceae</taxon>
        <taxon>Salana</taxon>
    </lineage>
</organism>
<name>A0A3N2D8C2_9MICO</name>
<evidence type="ECO:0000313" key="4">
    <source>
        <dbReference type="Proteomes" id="UP000275356"/>
    </source>
</evidence>
<comment type="caution">
    <text evidence="3">The sequence shown here is derived from an EMBL/GenBank/DDBJ whole genome shotgun (WGS) entry which is preliminary data.</text>
</comment>
<dbReference type="RefSeq" id="WP_148059530.1">
    <property type="nucleotide sequence ID" value="NZ_CALFQU010000012.1"/>
</dbReference>
<dbReference type="Gene3D" id="3.10.105.10">
    <property type="entry name" value="Dipeptide-binding Protein, Domain 3"/>
    <property type="match status" value="1"/>
</dbReference>
<accession>A0A3N2D8C2</accession>
<keyword evidence="4" id="KW-1185">Reference proteome</keyword>
<keyword evidence="1" id="KW-0812">Transmembrane</keyword>